<evidence type="ECO:0000313" key="3">
    <source>
        <dbReference type="Proteomes" id="UP000075886"/>
    </source>
</evidence>
<accession>A0A182QNN0</accession>
<sequence>MMADGRMCRSDFTADSFRSAYDEILMQPRMFSTRRTVQFATIARIARSVMSAQFCSFSVVSRGSHLVTISMQRSVIVRHSLKSITSSAGQPRTSRSMPRSVICSSRARLSSFSSRKRKHRSNETSHPDSFSDRSPARSAIENDSSMSQMANAFSSRLTPVMPASEIWWVRRLCHVVENVLYRQVVDAVRAAAKIEHDQVAELERHLRKRRVAHVRQQTEIKFAHIASIVGEQAAHQPRVRDPLAVGEIDVPQFDQTLDRRYAVVGDHPAAVEDERFQLRYRLGDLNQGEHVIDRGAVEEEVSQPGAVRPDIRQDVIEHEHPLAGFDAAKTIGQIERIEIRCQLDQIVEVKVLEAIVACETQMAQLGQEQIPRDEVAFVAEHHLRDANVREVAKRCHEAFQWMSIIDELDIVDVKSNGTLELEISEGIVPGAAY</sequence>
<keyword evidence="3" id="KW-1185">Reference proteome</keyword>
<dbReference type="Proteomes" id="UP000075886">
    <property type="component" value="Unassembled WGS sequence"/>
</dbReference>
<organism evidence="2 3">
    <name type="scientific">Anopheles farauti</name>
    <dbReference type="NCBI Taxonomy" id="69004"/>
    <lineage>
        <taxon>Eukaryota</taxon>
        <taxon>Metazoa</taxon>
        <taxon>Ecdysozoa</taxon>
        <taxon>Arthropoda</taxon>
        <taxon>Hexapoda</taxon>
        <taxon>Insecta</taxon>
        <taxon>Pterygota</taxon>
        <taxon>Neoptera</taxon>
        <taxon>Endopterygota</taxon>
        <taxon>Diptera</taxon>
        <taxon>Nematocera</taxon>
        <taxon>Culicoidea</taxon>
        <taxon>Culicidae</taxon>
        <taxon>Anophelinae</taxon>
        <taxon>Anopheles</taxon>
    </lineage>
</organism>
<name>A0A182QNN0_9DIPT</name>
<reference evidence="3" key="1">
    <citation type="submission" date="2014-01" db="EMBL/GenBank/DDBJ databases">
        <title>The Genome Sequence of Anopheles farauti FAR1 (V2).</title>
        <authorList>
            <consortium name="The Broad Institute Genomics Platform"/>
            <person name="Neafsey D.E."/>
            <person name="Besansky N."/>
            <person name="Howell P."/>
            <person name="Walton C."/>
            <person name="Young S.K."/>
            <person name="Zeng Q."/>
            <person name="Gargeya S."/>
            <person name="Fitzgerald M."/>
            <person name="Haas B."/>
            <person name="Abouelleil A."/>
            <person name="Allen A.W."/>
            <person name="Alvarado L."/>
            <person name="Arachchi H.M."/>
            <person name="Berlin A.M."/>
            <person name="Chapman S.B."/>
            <person name="Gainer-Dewar J."/>
            <person name="Goldberg J."/>
            <person name="Griggs A."/>
            <person name="Gujja S."/>
            <person name="Hansen M."/>
            <person name="Howarth C."/>
            <person name="Imamovic A."/>
            <person name="Ireland A."/>
            <person name="Larimer J."/>
            <person name="McCowan C."/>
            <person name="Murphy C."/>
            <person name="Pearson M."/>
            <person name="Poon T.W."/>
            <person name="Priest M."/>
            <person name="Roberts A."/>
            <person name="Saif S."/>
            <person name="Shea T."/>
            <person name="Sisk P."/>
            <person name="Sykes S."/>
            <person name="Wortman J."/>
            <person name="Nusbaum C."/>
            <person name="Birren B."/>
        </authorList>
    </citation>
    <scope>NUCLEOTIDE SEQUENCE [LARGE SCALE GENOMIC DNA]</scope>
    <source>
        <strain evidence="3">FAR1</strain>
    </source>
</reference>
<proteinExistence type="predicted"/>
<protein>
    <submittedName>
        <fullName evidence="2">Uncharacterized protein</fullName>
    </submittedName>
</protein>
<evidence type="ECO:0000256" key="1">
    <source>
        <dbReference type="SAM" id="MobiDB-lite"/>
    </source>
</evidence>
<feature type="region of interest" description="Disordered" evidence="1">
    <location>
        <begin position="107"/>
        <end position="145"/>
    </location>
</feature>
<dbReference type="EnsemblMetazoa" id="AFAF013819-RA">
    <property type="protein sequence ID" value="AFAF013819-PA"/>
    <property type="gene ID" value="AFAF013819"/>
</dbReference>
<dbReference type="AlphaFoldDB" id="A0A182QNN0"/>
<feature type="compositionally biased region" description="Basic and acidic residues" evidence="1">
    <location>
        <begin position="121"/>
        <end position="135"/>
    </location>
</feature>
<reference evidence="2" key="2">
    <citation type="submission" date="2020-05" db="UniProtKB">
        <authorList>
            <consortium name="EnsemblMetazoa"/>
        </authorList>
    </citation>
    <scope>IDENTIFICATION</scope>
    <source>
        <strain evidence="2">FAR1</strain>
    </source>
</reference>
<evidence type="ECO:0000313" key="2">
    <source>
        <dbReference type="EnsemblMetazoa" id="AFAF013819-PA"/>
    </source>
</evidence>
<dbReference type="VEuPathDB" id="VectorBase:AFAF013819"/>
<dbReference type="EMBL" id="AXCN02001087">
    <property type="status" value="NOT_ANNOTATED_CDS"/>
    <property type="molecule type" value="Genomic_DNA"/>
</dbReference>